<dbReference type="PROSITE" id="PS50931">
    <property type="entry name" value="HTH_LYSR"/>
    <property type="match status" value="1"/>
</dbReference>
<dbReference type="Pfam" id="PF00126">
    <property type="entry name" value="HTH_1"/>
    <property type="match status" value="1"/>
</dbReference>
<dbReference type="SUPFAM" id="SSF46785">
    <property type="entry name" value="Winged helix' DNA-binding domain"/>
    <property type="match status" value="1"/>
</dbReference>
<keyword evidence="3" id="KW-0238">DNA-binding</keyword>
<evidence type="ECO:0000313" key="7">
    <source>
        <dbReference type="EMBL" id="SPH22244.1"/>
    </source>
</evidence>
<organism evidence="7 8">
    <name type="scientific">Ascidiaceihabitans donghaensis</name>
    <dbReference type="NCBI Taxonomy" id="1510460"/>
    <lineage>
        <taxon>Bacteria</taxon>
        <taxon>Pseudomonadati</taxon>
        <taxon>Pseudomonadota</taxon>
        <taxon>Alphaproteobacteria</taxon>
        <taxon>Rhodobacterales</taxon>
        <taxon>Paracoccaceae</taxon>
        <taxon>Ascidiaceihabitans</taxon>
    </lineage>
</organism>
<dbReference type="InterPro" id="IPR058163">
    <property type="entry name" value="LysR-type_TF_proteobact-type"/>
</dbReference>
<dbReference type="Pfam" id="PF03466">
    <property type="entry name" value="LysR_substrate"/>
    <property type="match status" value="1"/>
</dbReference>
<dbReference type="PANTHER" id="PTHR30537">
    <property type="entry name" value="HTH-TYPE TRANSCRIPTIONAL REGULATOR"/>
    <property type="match status" value="1"/>
</dbReference>
<feature type="domain" description="HTH lysR-type" evidence="6">
    <location>
        <begin position="9"/>
        <end position="66"/>
    </location>
</feature>
<evidence type="ECO:0000256" key="3">
    <source>
        <dbReference type="ARBA" id="ARBA00023125"/>
    </source>
</evidence>
<keyword evidence="5" id="KW-0732">Signal</keyword>
<evidence type="ECO:0000256" key="4">
    <source>
        <dbReference type="ARBA" id="ARBA00023163"/>
    </source>
</evidence>
<dbReference type="InterPro" id="IPR036388">
    <property type="entry name" value="WH-like_DNA-bd_sf"/>
</dbReference>
<name>A0A2R8BGI7_9RHOB</name>
<proteinExistence type="inferred from homology"/>
<dbReference type="PRINTS" id="PR00039">
    <property type="entry name" value="HTHLYSR"/>
</dbReference>
<evidence type="ECO:0000256" key="1">
    <source>
        <dbReference type="ARBA" id="ARBA00009437"/>
    </source>
</evidence>
<reference evidence="7 8" key="1">
    <citation type="submission" date="2018-03" db="EMBL/GenBank/DDBJ databases">
        <authorList>
            <person name="Keele B.F."/>
        </authorList>
    </citation>
    <scope>NUCLEOTIDE SEQUENCE [LARGE SCALE GENOMIC DNA]</scope>
    <source>
        <strain evidence="7 8">CECT 8599</strain>
    </source>
</reference>
<dbReference type="Proteomes" id="UP000244880">
    <property type="component" value="Unassembled WGS sequence"/>
</dbReference>
<dbReference type="RefSeq" id="WP_108829218.1">
    <property type="nucleotide sequence ID" value="NZ_OMOR01000001.1"/>
</dbReference>
<keyword evidence="4" id="KW-0804">Transcription</keyword>
<accession>A0A2R8BGI7</accession>
<dbReference type="InterPro" id="IPR036390">
    <property type="entry name" value="WH_DNA-bd_sf"/>
</dbReference>
<dbReference type="PANTHER" id="PTHR30537:SF26">
    <property type="entry name" value="GLYCINE CLEAVAGE SYSTEM TRANSCRIPTIONAL ACTIVATOR"/>
    <property type="match status" value="1"/>
</dbReference>
<dbReference type="GO" id="GO:0006351">
    <property type="term" value="P:DNA-templated transcription"/>
    <property type="evidence" value="ECO:0007669"/>
    <property type="project" value="TreeGrafter"/>
</dbReference>
<protein>
    <submittedName>
        <fullName evidence="7">Glycine cleavage system transcriptional activator</fullName>
    </submittedName>
</protein>
<comment type="similarity">
    <text evidence="1">Belongs to the LysR transcriptional regulatory family.</text>
</comment>
<dbReference type="InterPro" id="IPR000847">
    <property type="entry name" value="LysR_HTH_N"/>
</dbReference>
<evidence type="ECO:0000313" key="8">
    <source>
        <dbReference type="Proteomes" id="UP000244880"/>
    </source>
</evidence>
<gene>
    <name evidence="7" type="primary">gcvA_8</name>
    <name evidence="7" type="ORF">ASD8599_02990</name>
</gene>
<evidence type="ECO:0000256" key="2">
    <source>
        <dbReference type="ARBA" id="ARBA00023015"/>
    </source>
</evidence>
<dbReference type="InterPro" id="IPR005119">
    <property type="entry name" value="LysR_subst-bd"/>
</dbReference>
<evidence type="ECO:0000259" key="6">
    <source>
        <dbReference type="PROSITE" id="PS50931"/>
    </source>
</evidence>
<dbReference type="OrthoDB" id="5526340at2"/>
<dbReference type="Gene3D" id="1.10.10.10">
    <property type="entry name" value="Winged helix-like DNA-binding domain superfamily/Winged helix DNA-binding domain"/>
    <property type="match status" value="1"/>
</dbReference>
<dbReference type="Gene3D" id="3.40.190.10">
    <property type="entry name" value="Periplasmic binding protein-like II"/>
    <property type="match status" value="2"/>
</dbReference>
<dbReference type="GO" id="GO:0043565">
    <property type="term" value="F:sequence-specific DNA binding"/>
    <property type="evidence" value="ECO:0007669"/>
    <property type="project" value="TreeGrafter"/>
</dbReference>
<dbReference type="EMBL" id="OMOR01000001">
    <property type="protein sequence ID" value="SPH22244.1"/>
    <property type="molecule type" value="Genomic_DNA"/>
</dbReference>
<dbReference type="GO" id="GO:0003700">
    <property type="term" value="F:DNA-binding transcription factor activity"/>
    <property type="evidence" value="ECO:0007669"/>
    <property type="project" value="InterPro"/>
</dbReference>
<dbReference type="AlphaFoldDB" id="A0A2R8BGI7"/>
<feature type="chain" id="PRO_5015358518" evidence="5">
    <location>
        <begin position="22"/>
        <end position="296"/>
    </location>
</feature>
<dbReference type="SUPFAM" id="SSF53850">
    <property type="entry name" value="Periplasmic binding protein-like II"/>
    <property type="match status" value="1"/>
</dbReference>
<feature type="signal peptide" evidence="5">
    <location>
        <begin position="1"/>
        <end position="21"/>
    </location>
</feature>
<sequence>MKISRRNVPSTAALMCLDAVAQHGSATAAAQVLALTQSAVSRQLKSLEQQLRVTLVEKDGRGLRLTAVGQRYAHSVHSILSDLNEATLTARDTPQAHTLELAILPGFGMHWLAPRLSDFAAKHPEITLNLATRFAPFDFRAARFDAAIHFGREDWASAQHMALMAETVVPVCAPDLVDGDLLSPTELLRHPLLHLDTRSKGWMRWFQARGVNDTLPTGMVFDQFSTMAQAAIHGAGIALLPDFVAEPHLKSGQLKLAASGTSQSIGAYFLVWPPERTDFSPLDAFRTWLAAQTSSE</sequence>
<keyword evidence="8" id="KW-1185">Reference proteome</keyword>
<keyword evidence="2" id="KW-0805">Transcription regulation</keyword>
<evidence type="ECO:0000256" key="5">
    <source>
        <dbReference type="SAM" id="SignalP"/>
    </source>
</evidence>